<feature type="transmembrane region" description="Helical" evidence="1">
    <location>
        <begin position="115"/>
        <end position="136"/>
    </location>
</feature>
<name>A0A4P9C938_EUBML</name>
<feature type="transmembrane region" description="Helical" evidence="1">
    <location>
        <begin position="212"/>
        <end position="230"/>
    </location>
</feature>
<dbReference type="GO" id="GO:0008237">
    <property type="term" value="F:metallopeptidase activity"/>
    <property type="evidence" value="ECO:0007669"/>
    <property type="project" value="UniProtKB-KW"/>
</dbReference>
<dbReference type="KEGG" id="emt:CPZ25_008045"/>
<dbReference type="InterPro" id="IPR003675">
    <property type="entry name" value="Rce1/LyrA-like_dom"/>
</dbReference>
<feature type="transmembrane region" description="Helical" evidence="1">
    <location>
        <begin position="156"/>
        <end position="177"/>
    </location>
</feature>
<feature type="transmembrane region" description="Helical" evidence="1">
    <location>
        <begin position="242"/>
        <end position="261"/>
    </location>
</feature>
<evidence type="ECO:0000313" key="4">
    <source>
        <dbReference type="Proteomes" id="UP000218387"/>
    </source>
</evidence>
<evidence type="ECO:0000259" key="2">
    <source>
        <dbReference type="Pfam" id="PF02517"/>
    </source>
</evidence>
<proteinExistence type="predicted"/>
<feature type="transmembrane region" description="Helical" evidence="1">
    <location>
        <begin position="12"/>
        <end position="34"/>
    </location>
</feature>
<feature type="transmembrane region" description="Helical" evidence="1">
    <location>
        <begin position="87"/>
        <end position="109"/>
    </location>
</feature>
<evidence type="ECO:0000313" key="3">
    <source>
        <dbReference type="EMBL" id="QCT71281.1"/>
    </source>
</evidence>
<dbReference type="GO" id="GO:0006508">
    <property type="term" value="P:proteolysis"/>
    <property type="evidence" value="ECO:0007669"/>
    <property type="project" value="UniProtKB-KW"/>
</dbReference>
<dbReference type="GO" id="GO:0080120">
    <property type="term" value="P:CAAX-box protein maturation"/>
    <property type="evidence" value="ECO:0007669"/>
    <property type="project" value="UniProtKB-ARBA"/>
</dbReference>
<dbReference type="GO" id="GO:0004175">
    <property type="term" value="F:endopeptidase activity"/>
    <property type="evidence" value="ECO:0007669"/>
    <property type="project" value="UniProtKB-ARBA"/>
</dbReference>
<keyword evidence="1" id="KW-1133">Transmembrane helix</keyword>
<keyword evidence="3" id="KW-0482">Metalloprotease</keyword>
<dbReference type="Proteomes" id="UP000218387">
    <property type="component" value="Chromosome"/>
</dbReference>
<dbReference type="EMBL" id="CP029487">
    <property type="protein sequence ID" value="QCT71281.1"/>
    <property type="molecule type" value="Genomic_DNA"/>
</dbReference>
<feature type="transmembrane region" description="Helical" evidence="1">
    <location>
        <begin position="183"/>
        <end position="203"/>
    </location>
</feature>
<dbReference type="Pfam" id="PF02517">
    <property type="entry name" value="Rce1-like"/>
    <property type="match status" value="1"/>
</dbReference>
<organism evidence="3 4">
    <name type="scientific">Eubacterium maltosivorans</name>
    <dbReference type="NCBI Taxonomy" id="2041044"/>
    <lineage>
        <taxon>Bacteria</taxon>
        <taxon>Bacillati</taxon>
        <taxon>Bacillota</taxon>
        <taxon>Clostridia</taxon>
        <taxon>Eubacteriales</taxon>
        <taxon>Eubacteriaceae</taxon>
        <taxon>Eubacterium</taxon>
    </lineage>
</organism>
<sequence length="267" mass="28408">MNILKNGCRRHGILAALILGLAAIAVLFALELLLLRGFGLNASSTAFILADAALRFGLGIFVLFLLFRLEITKNPGFRAKGLGKSLLLAWPFFLLFAGILVFSLISAGLTGRSVGPGWVLTQIVFMASVGFFEELVFRAGVVNLIKNQLGGSRSALVKTAVMAAVIFSLAHCLNLIGHADLTYTLSQVITNFGMGLFLSTLYLRTGNLIGPMIFHTVNDIVPAIAGQTLVDTQAAAAASSGLSPSILVTFVLYLALSAFYLRRVTGE</sequence>
<keyword evidence="3" id="KW-0645">Protease</keyword>
<feature type="transmembrane region" description="Helical" evidence="1">
    <location>
        <begin position="46"/>
        <end position="67"/>
    </location>
</feature>
<accession>A0A4P9C938</accession>
<feature type="domain" description="CAAX prenyl protease 2/Lysostaphin resistance protein A-like" evidence="2">
    <location>
        <begin position="118"/>
        <end position="221"/>
    </location>
</feature>
<keyword evidence="1" id="KW-0812">Transmembrane</keyword>
<keyword evidence="1" id="KW-0472">Membrane</keyword>
<dbReference type="AlphaFoldDB" id="A0A4P9C938"/>
<reference evidence="3 4" key="1">
    <citation type="submission" date="2018-05" db="EMBL/GenBank/DDBJ databases">
        <title>Genome comparison of Eubacterium sp.</title>
        <authorList>
            <person name="Feng Y."/>
            <person name="Sanchez-Andrea I."/>
            <person name="Stams A.J.M."/>
            <person name="De Vos W.M."/>
        </authorList>
    </citation>
    <scope>NUCLEOTIDE SEQUENCE [LARGE SCALE GENOMIC DNA]</scope>
    <source>
        <strain evidence="3 4">YI</strain>
    </source>
</reference>
<protein>
    <submittedName>
        <fullName evidence="3">CPBP family intramembrane metalloprotease</fullName>
    </submittedName>
</protein>
<keyword evidence="4" id="KW-1185">Reference proteome</keyword>
<evidence type="ECO:0000256" key="1">
    <source>
        <dbReference type="SAM" id="Phobius"/>
    </source>
</evidence>
<keyword evidence="3" id="KW-0378">Hydrolase</keyword>
<dbReference type="RefSeq" id="WP_058693767.1">
    <property type="nucleotide sequence ID" value="NZ_CP029487.1"/>
</dbReference>
<gene>
    <name evidence="3" type="ORF">CPZ25_008045</name>
</gene>